<dbReference type="HOGENOM" id="CLU_008287_17_1_7"/>
<evidence type="ECO:0000256" key="6">
    <source>
        <dbReference type="ARBA" id="ARBA00023136"/>
    </source>
</evidence>
<evidence type="ECO:0000256" key="5">
    <source>
        <dbReference type="ARBA" id="ARBA00023077"/>
    </source>
</evidence>
<dbReference type="Gene3D" id="2.170.130.10">
    <property type="entry name" value="TonB-dependent receptor, plug domain"/>
    <property type="match status" value="1"/>
</dbReference>
<evidence type="ECO:0000256" key="9">
    <source>
        <dbReference type="RuleBase" id="RU003357"/>
    </source>
</evidence>
<keyword evidence="5 9" id="KW-0798">TonB box</keyword>
<sequence length="719" mass="81699">MKKIFYLVPCACFLFAENTQTEKTQHALKNLKLEHILTQEKAITQGTSFRSEDVFNNAGSRSVVSSKQLKESGYNTVEQALQNVPGVQIRDTSGTGILPKIELRGFGGAGNGHSNTGMLLLDGNTVYGGPYSNVELAIFPITFQMVDHIDIIKGGASVQYGPNTFSGVINFISKEIPKKWTNQIAQRTIFWSKDTGEPYNSKAGLANNILYDTFLRSGGMIGEHFGIQAQVNIIGGQSFRENSNTKIENYKLDAIYKVNPNHIFKGFYQYYYYHAKSPGSLSTKDYYANRLQNLHPRDFNSGVAKRMGVNYNWFFGSKEEFEGSFNLNYYFHDMTRNFALDSDFNKLTNGVPLYGKILRENIRRYVVNMLEPKVNFNIITKGLKQQIVFGMRYTSETIFYNIYRNGKADPKNGKDTNYYNNYWAFYISDNFKFFGDTLSINPGLRYVFLNPRYVNFKNTKNLGIINKTSNQFNPALSVSYKPIKNINIYANYQRSFLPPQLGDMMGTNFDVTQTFQSTEAGIRYLFSKYGSINVNYFAIFADNYRIGRFAQGQYGISAISQGVEVELYLTPVRDLQFHFAYSFTDARVSSHSKHGDIDIYGKFLPYISPQHFSFDVIYAIPKFATLGASGYYYSKSYSDILNTLKENLAGTAGQLPDYFVFNVQISRTLWKQGNRSIEGSISANNLFNAKYYFRGIGTSPIGRQPAPGRSITVYVSYKF</sequence>
<keyword evidence="3 8" id="KW-1134">Transmembrane beta strand</keyword>
<organism evidence="12 13">
    <name type="scientific">Helicobacter mustelae (strain ATCC 43772 / CCUG 25715 / CIP 103759 / LMG 18044 / NCTC 12198 / R85-136P)</name>
    <name type="common">Campylobacter mustelae</name>
    <dbReference type="NCBI Taxonomy" id="679897"/>
    <lineage>
        <taxon>Bacteria</taxon>
        <taxon>Pseudomonadati</taxon>
        <taxon>Campylobacterota</taxon>
        <taxon>Epsilonproteobacteria</taxon>
        <taxon>Campylobacterales</taxon>
        <taxon>Helicobacteraceae</taxon>
        <taxon>Helicobacter</taxon>
    </lineage>
</organism>
<dbReference type="PROSITE" id="PS52016">
    <property type="entry name" value="TONB_DEPENDENT_REC_3"/>
    <property type="match status" value="1"/>
</dbReference>
<evidence type="ECO:0000256" key="1">
    <source>
        <dbReference type="ARBA" id="ARBA00004571"/>
    </source>
</evidence>
<dbReference type="SUPFAM" id="SSF56935">
    <property type="entry name" value="Porins"/>
    <property type="match status" value="1"/>
</dbReference>
<dbReference type="AlphaFoldDB" id="D3UH40"/>
<dbReference type="EMBL" id="FN555004">
    <property type="protein sequence ID" value="CBG39812.1"/>
    <property type="molecule type" value="Genomic_DNA"/>
</dbReference>
<keyword evidence="13" id="KW-1185">Reference proteome</keyword>
<evidence type="ECO:0000256" key="4">
    <source>
        <dbReference type="ARBA" id="ARBA00022692"/>
    </source>
</evidence>
<evidence type="ECO:0000256" key="8">
    <source>
        <dbReference type="PROSITE-ProRule" id="PRU01360"/>
    </source>
</evidence>
<dbReference type="STRING" id="679897.HMU05510"/>
<feature type="domain" description="TonB-dependent receptor plug" evidence="11">
    <location>
        <begin position="56"/>
        <end position="168"/>
    </location>
</feature>
<dbReference type="RefSeq" id="WP_013022896.1">
    <property type="nucleotide sequence ID" value="NC_013949.1"/>
</dbReference>
<dbReference type="InterPro" id="IPR036942">
    <property type="entry name" value="Beta-barrel_TonB_sf"/>
</dbReference>
<dbReference type="KEGG" id="hms:HMU05510"/>
<evidence type="ECO:0000259" key="10">
    <source>
        <dbReference type="Pfam" id="PF00593"/>
    </source>
</evidence>
<dbReference type="PANTHER" id="PTHR30442">
    <property type="entry name" value="IRON III DICITRATE TRANSPORT PROTEIN FECA"/>
    <property type="match status" value="1"/>
</dbReference>
<dbReference type="Pfam" id="PF07715">
    <property type="entry name" value="Plug"/>
    <property type="match status" value="1"/>
</dbReference>
<keyword evidence="4 8" id="KW-0812">Transmembrane</keyword>
<dbReference type="eggNOG" id="COG4772">
    <property type="taxonomic scope" value="Bacteria"/>
</dbReference>
<feature type="domain" description="TonB-dependent receptor-like beta-barrel" evidence="10">
    <location>
        <begin position="257"/>
        <end position="668"/>
    </location>
</feature>
<dbReference type="GO" id="GO:0009279">
    <property type="term" value="C:cell outer membrane"/>
    <property type="evidence" value="ECO:0007669"/>
    <property type="project" value="UniProtKB-SubCell"/>
</dbReference>
<keyword evidence="2 8" id="KW-0813">Transport</keyword>
<proteinExistence type="inferred from homology"/>
<evidence type="ECO:0000313" key="12">
    <source>
        <dbReference type="EMBL" id="CBG39812.1"/>
    </source>
</evidence>
<keyword evidence="6 8" id="KW-0472">Membrane</keyword>
<accession>D3UH40</accession>
<evidence type="ECO:0000256" key="7">
    <source>
        <dbReference type="ARBA" id="ARBA00023237"/>
    </source>
</evidence>
<dbReference type="InterPro" id="IPR000531">
    <property type="entry name" value="Beta-barrel_TonB"/>
</dbReference>
<evidence type="ECO:0000256" key="2">
    <source>
        <dbReference type="ARBA" id="ARBA00022448"/>
    </source>
</evidence>
<dbReference type="Proteomes" id="UP000001522">
    <property type="component" value="Chromosome"/>
</dbReference>
<reference evidence="12 13" key="1">
    <citation type="journal article" date="2010" name="BMC Genomics">
        <title>Comparative genomics and proteomics of Helicobacter mustelae, an ulcerogenic and carcinogenic gastric pathogen.</title>
        <authorList>
            <person name="O'Toole P.W."/>
            <person name="Snelling W.J."/>
            <person name="Canchaya C."/>
            <person name="Forde B.M."/>
            <person name="Hardie K.R."/>
            <person name="Josenhans C."/>
            <person name="Graham R.L.J."/>
            <person name="McMullan G."/>
            <person name="Parkhill J."/>
            <person name="Belda E."/>
            <person name="Bentley S.D."/>
        </authorList>
    </citation>
    <scope>NUCLEOTIDE SEQUENCE [LARGE SCALE GENOMIC DNA]</scope>
    <source>
        <strain evidence="13">ATCC 43772 / LMG 18044 / NCTC 12198 / 12198</strain>
    </source>
</reference>
<evidence type="ECO:0000313" key="13">
    <source>
        <dbReference type="Proteomes" id="UP000001522"/>
    </source>
</evidence>
<name>D3UH40_HELM1</name>
<dbReference type="InterPro" id="IPR012910">
    <property type="entry name" value="Plug_dom"/>
</dbReference>
<keyword evidence="12" id="KW-0675">Receptor</keyword>
<comment type="subcellular location">
    <subcellularLocation>
        <location evidence="1 8">Cell outer membrane</location>
        <topology evidence="1 8">Multi-pass membrane protein</topology>
    </subcellularLocation>
</comment>
<evidence type="ECO:0000256" key="3">
    <source>
        <dbReference type="ARBA" id="ARBA00022452"/>
    </source>
</evidence>
<dbReference type="PANTHER" id="PTHR30442:SF0">
    <property type="entry name" value="FE(3+) DICITRATE TRANSPORT PROTEIN FECA"/>
    <property type="match status" value="1"/>
</dbReference>
<dbReference type="Gene3D" id="2.40.170.20">
    <property type="entry name" value="TonB-dependent receptor, beta-barrel domain"/>
    <property type="match status" value="1"/>
</dbReference>
<dbReference type="InterPro" id="IPR037066">
    <property type="entry name" value="Plug_dom_sf"/>
</dbReference>
<evidence type="ECO:0000259" key="11">
    <source>
        <dbReference type="Pfam" id="PF07715"/>
    </source>
</evidence>
<gene>
    <name evidence="12" type="primary">FecA</name>
    <name evidence="12" type="ordered locus">HMU05510</name>
</gene>
<dbReference type="InterPro" id="IPR039426">
    <property type="entry name" value="TonB-dep_rcpt-like"/>
</dbReference>
<comment type="similarity">
    <text evidence="8 9">Belongs to the TonB-dependent receptor family.</text>
</comment>
<dbReference type="GO" id="GO:0033214">
    <property type="term" value="P:siderophore-iron import into cell"/>
    <property type="evidence" value="ECO:0007669"/>
    <property type="project" value="TreeGrafter"/>
</dbReference>
<protein>
    <submittedName>
        <fullName evidence="12">Putative TonB-dependent Iron(III) dicitrate receptor</fullName>
    </submittedName>
</protein>
<keyword evidence="7 8" id="KW-0998">Cell outer membrane</keyword>
<dbReference type="Pfam" id="PF00593">
    <property type="entry name" value="TonB_dep_Rec_b-barrel"/>
    <property type="match status" value="1"/>
</dbReference>